<feature type="transmembrane region" description="Helical" evidence="7">
    <location>
        <begin position="311"/>
        <end position="332"/>
    </location>
</feature>
<keyword evidence="2" id="KW-0547">Nucleotide-binding</keyword>
<keyword evidence="1 7" id="KW-0812">Transmembrane</keyword>
<organism evidence="9 10">
    <name type="scientific">Rhizopogon vinicolor AM-OR11-026</name>
    <dbReference type="NCBI Taxonomy" id="1314800"/>
    <lineage>
        <taxon>Eukaryota</taxon>
        <taxon>Fungi</taxon>
        <taxon>Dikarya</taxon>
        <taxon>Basidiomycota</taxon>
        <taxon>Agaricomycotina</taxon>
        <taxon>Agaricomycetes</taxon>
        <taxon>Agaricomycetidae</taxon>
        <taxon>Boletales</taxon>
        <taxon>Suillineae</taxon>
        <taxon>Rhizopogonaceae</taxon>
        <taxon>Rhizopogon</taxon>
    </lineage>
</organism>
<dbReference type="PANTHER" id="PTHR24223">
    <property type="entry name" value="ATP-BINDING CASSETTE SUB-FAMILY C"/>
    <property type="match status" value="1"/>
</dbReference>
<accession>A0A1B7MQ71</accession>
<feature type="transmembrane region" description="Helical" evidence="7">
    <location>
        <begin position="130"/>
        <end position="148"/>
    </location>
</feature>
<name>A0A1B7MQ71_9AGAM</name>
<keyword evidence="4 7" id="KW-1133">Transmembrane helix</keyword>
<evidence type="ECO:0000256" key="1">
    <source>
        <dbReference type="ARBA" id="ARBA00022692"/>
    </source>
</evidence>
<evidence type="ECO:0000313" key="9">
    <source>
        <dbReference type="EMBL" id="OAX34753.1"/>
    </source>
</evidence>
<reference evidence="9 10" key="1">
    <citation type="submission" date="2016-06" db="EMBL/GenBank/DDBJ databases">
        <title>Comparative genomics of the ectomycorrhizal sister species Rhizopogon vinicolor and Rhizopogon vesiculosus (Basidiomycota: Boletales) reveals a divergence of the mating type B locus.</title>
        <authorList>
            <consortium name="DOE Joint Genome Institute"/>
            <person name="Mujic A.B."/>
            <person name="Kuo A."/>
            <person name="Tritt A."/>
            <person name="Lipzen A."/>
            <person name="Chen C."/>
            <person name="Johnson J."/>
            <person name="Sharma A."/>
            <person name="Barry K."/>
            <person name="Grigoriev I.V."/>
            <person name="Spatafora J.W."/>
        </authorList>
    </citation>
    <scope>NUCLEOTIDE SEQUENCE [LARGE SCALE GENOMIC DNA]</scope>
    <source>
        <strain evidence="9 10">AM-OR11-026</strain>
    </source>
</reference>
<feature type="non-terminal residue" evidence="9">
    <location>
        <position position="453"/>
    </location>
</feature>
<dbReference type="PANTHER" id="PTHR24223:SF356">
    <property type="entry name" value="ATP-BINDING CASSETTE TRANSPORTER ABC4"/>
    <property type="match status" value="1"/>
</dbReference>
<keyword evidence="8" id="KW-0732">Signal</keyword>
<evidence type="ECO:0008006" key="11">
    <source>
        <dbReference type="Google" id="ProtNLM"/>
    </source>
</evidence>
<dbReference type="SUPFAM" id="SSF90123">
    <property type="entry name" value="ABC transporter transmembrane region"/>
    <property type="match status" value="1"/>
</dbReference>
<dbReference type="EMBL" id="KV448572">
    <property type="protein sequence ID" value="OAX34753.1"/>
    <property type="molecule type" value="Genomic_DNA"/>
</dbReference>
<sequence>MIPAYVAAASALSLLLHLVLLSKPVGGIWSRFLPPNKTDEEPSAISEEATTVDGFFSKAKAFTNRQGGLVIYTYKFAKFTGCLVFLALSLATFILEEREEHSVGSNKKSGRKHHKTRPIDGPIPFSRAEWLQFVLCVTAAYASILGLVSITTKPRWSRLVSNHLATLLFTMFAVFAYRDLWPLITFHLQPKDLQEGGLLWAKVVVLFLTSIVFPLVSPRQYIPVDPARPTETPHPEQTSSWLSMLLYTWLDPIIFKAYRAPHLSQEELPPLADHDYSRNLKKKSFPHLDPFSGSRRRHIFFGLMKTYRVEYVVMSIMIILQVVANLASPVGINRLLHYIENKGEGAVVRPWVWISCLFFGPILSLLAFQWYIYIGTRTLVRTEAILTQLVFEHALRIRMKAELPDSDKKSGDSTGVSTPDSASVAGSSTAAADENTDGSGESTLQTNSETIST</sequence>
<dbReference type="GO" id="GO:0042626">
    <property type="term" value="F:ATPase-coupled transmembrane transporter activity"/>
    <property type="evidence" value="ECO:0007669"/>
    <property type="project" value="TreeGrafter"/>
</dbReference>
<feature type="compositionally biased region" description="Low complexity" evidence="6">
    <location>
        <begin position="421"/>
        <end position="432"/>
    </location>
</feature>
<keyword evidence="3" id="KW-0067">ATP-binding</keyword>
<dbReference type="InParanoid" id="A0A1B7MQ71"/>
<dbReference type="InterPro" id="IPR050173">
    <property type="entry name" value="ABC_transporter_C-like"/>
</dbReference>
<dbReference type="Proteomes" id="UP000092154">
    <property type="component" value="Unassembled WGS sequence"/>
</dbReference>
<evidence type="ECO:0000256" key="7">
    <source>
        <dbReference type="SAM" id="Phobius"/>
    </source>
</evidence>
<evidence type="ECO:0000256" key="3">
    <source>
        <dbReference type="ARBA" id="ARBA00022840"/>
    </source>
</evidence>
<keyword evidence="5 7" id="KW-0472">Membrane</keyword>
<dbReference type="AlphaFoldDB" id="A0A1B7MQ71"/>
<evidence type="ECO:0000256" key="5">
    <source>
        <dbReference type="ARBA" id="ARBA00023136"/>
    </source>
</evidence>
<protein>
    <recommendedName>
        <fullName evidence="11">ABC transmembrane type-1 domain-containing protein</fullName>
    </recommendedName>
</protein>
<feature type="transmembrane region" description="Helical" evidence="7">
    <location>
        <begin position="352"/>
        <end position="373"/>
    </location>
</feature>
<feature type="region of interest" description="Disordered" evidence="6">
    <location>
        <begin position="404"/>
        <end position="453"/>
    </location>
</feature>
<dbReference type="STRING" id="1314800.A0A1B7MQ71"/>
<keyword evidence="10" id="KW-1185">Reference proteome</keyword>
<gene>
    <name evidence="9" type="ORF">K503DRAFT_803339</name>
</gene>
<feature type="chain" id="PRO_5008597479" description="ABC transmembrane type-1 domain-containing protein" evidence="8">
    <location>
        <begin position="28"/>
        <end position="453"/>
    </location>
</feature>
<dbReference type="GO" id="GO:0016020">
    <property type="term" value="C:membrane"/>
    <property type="evidence" value="ECO:0007669"/>
    <property type="project" value="InterPro"/>
</dbReference>
<dbReference type="Gene3D" id="1.20.1560.10">
    <property type="entry name" value="ABC transporter type 1, transmembrane domain"/>
    <property type="match status" value="1"/>
</dbReference>
<dbReference type="InterPro" id="IPR036640">
    <property type="entry name" value="ABC1_TM_sf"/>
</dbReference>
<evidence type="ECO:0000256" key="8">
    <source>
        <dbReference type="SAM" id="SignalP"/>
    </source>
</evidence>
<feature type="transmembrane region" description="Helical" evidence="7">
    <location>
        <begin position="160"/>
        <end position="177"/>
    </location>
</feature>
<feature type="signal peptide" evidence="8">
    <location>
        <begin position="1"/>
        <end position="27"/>
    </location>
</feature>
<feature type="compositionally biased region" description="Polar residues" evidence="6">
    <location>
        <begin position="437"/>
        <end position="453"/>
    </location>
</feature>
<dbReference type="OrthoDB" id="6500128at2759"/>
<proteinExistence type="predicted"/>
<feature type="transmembrane region" description="Helical" evidence="7">
    <location>
        <begin position="197"/>
        <end position="216"/>
    </location>
</feature>
<evidence type="ECO:0000256" key="6">
    <source>
        <dbReference type="SAM" id="MobiDB-lite"/>
    </source>
</evidence>
<evidence type="ECO:0000256" key="4">
    <source>
        <dbReference type="ARBA" id="ARBA00022989"/>
    </source>
</evidence>
<evidence type="ECO:0000313" key="10">
    <source>
        <dbReference type="Proteomes" id="UP000092154"/>
    </source>
</evidence>
<dbReference type="GO" id="GO:0005524">
    <property type="term" value="F:ATP binding"/>
    <property type="evidence" value="ECO:0007669"/>
    <property type="project" value="UniProtKB-KW"/>
</dbReference>
<evidence type="ECO:0000256" key="2">
    <source>
        <dbReference type="ARBA" id="ARBA00022741"/>
    </source>
</evidence>